<dbReference type="InterPro" id="IPR013021">
    <property type="entry name" value="Myo-inos-1-P_Synthase_GAPDH"/>
</dbReference>
<dbReference type="Pfam" id="PF01658">
    <property type="entry name" value="Inos-1-P_synth"/>
    <property type="match status" value="1"/>
</dbReference>
<accession>A0A644VPT8</accession>
<dbReference type="SUPFAM" id="SSF51735">
    <property type="entry name" value="NAD(P)-binding Rossmann-fold domains"/>
    <property type="match status" value="1"/>
</dbReference>
<proteinExistence type="inferred from homology"/>
<name>A0A644VPT8_9ZZZZ</name>
<feature type="domain" description="Myo-inositol-1-phosphate synthase GAPDH-like" evidence="3">
    <location>
        <begin position="250"/>
        <end position="362"/>
    </location>
</feature>
<evidence type="ECO:0000256" key="1">
    <source>
        <dbReference type="ARBA" id="ARBA00010813"/>
    </source>
</evidence>
<evidence type="ECO:0000313" key="4">
    <source>
        <dbReference type="EMBL" id="MPL93287.1"/>
    </source>
</evidence>
<dbReference type="PANTHER" id="PTHR11510">
    <property type="entry name" value="MYO-INOSITOL-1 PHOSPHATE SYNTHASE"/>
    <property type="match status" value="1"/>
</dbReference>
<comment type="similarity">
    <text evidence="1">Belongs to the myo-inositol 1-phosphate synthase family.</text>
</comment>
<organism evidence="4">
    <name type="scientific">bioreactor metagenome</name>
    <dbReference type="NCBI Taxonomy" id="1076179"/>
    <lineage>
        <taxon>unclassified sequences</taxon>
        <taxon>metagenomes</taxon>
        <taxon>ecological metagenomes</taxon>
    </lineage>
</organism>
<protein>
    <recommendedName>
        <fullName evidence="3">Myo-inositol-1-phosphate synthase GAPDH-like domain-containing protein</fullName>
    </recommendedName>
</protein>
<keyword evidence="2" id="KW-1133">Transmembrane helix</keyword>
<evidence type="ECO:0000256" key="2">
    <source>
        <dbReference type="SAM" id="Phobius"/>
    </source>
</evidence>
<dbReference type="InterPro" id="IPR002587">
    <property type="entry name" value="Myo-inos-1-P_Synthase"/>
</dbReference>
<dbReference type="GO" id="GO:0004512">
    <property type="term" value="F:inositol-3-phosphate synthase activity"/>
    <property type="evidence" value="ECO:0007669"/>
    <property type="project" value="InterPro"/>
</dbReference>
<dbReference type="GO" id="GO:0006021">
    <property type="term" value="P:inositol biosynthetic process"/>
    <property type="evidence" value="ECO:0007669"/>
    <property type="project" value="InterPro"/>
</dbReference>
<dbReference type="SUPFAM" id="SSF55347">
    <property type="entry name" value="Glyceraldehyde-3-phosphate dehydrogenase-like, C-terminal domain"/>
    <property type="match status" value="1"/>
</dbReference>
<comment type="caution">
    <text evidence="4">The sequence shown here is derived from an EMBL/GenBank/DDBJ whole genome shotgun (WGS) entry which is preliminary data.</text>
</comment>
<feature type="transmembrane region" description="Helical" evidence="2">
    <location>
        <begin position="12"/>
        <end position="36"/>
    </location>
</feature>
<dbReference type="PIRSF" id="PIRSF015578">
    <property type="entry name" value="Myoinos-ppht_syn"/>
    <property type="match status" value="1"/>
</dbReference>
<dbReference type="AlphaFoldDB" id="A0A644VPT8"/>
<dbReference type="Pfam" id="PF07994">
    <property type="entry name" value="NAD_binding_5"/>
    <property type="match status" value="1"/>
</dbReference>
<dbReference type="EMBL" id="VSSQ01000387">
    <property type="protein sequence ID" value="MPL93287.1"/>
    <property type="molecule type" value="Genomic_DNA"/>
</dbReference>
<reference evidence="4" key="1">
    <citation type="submission" date="2019-08" db="EMBL/GenBank/DDBJ databases">
        <authorList>
            <person name="Kucharzyk K."/>
            <person name="Murdoch R.W."/>
            <person name="Higgins S."/>
            <person name="Loffler F."/>
        </authorList>
    </citation>
    <scope>NUCLEOTIDE SEQUENCE</scope>
</reference>
<dbReference type="Gene3D" id="3.30.360.10">
    <property type="entry name" value="Dihydrodipicolinate Reductase, domain 2"/>
    <property type="match status" value="1"/>
</dbReference>
<gene>
    <name evidence="4" type="ORF">SDC9_39413</name>
</gene>
<dbReference type="Gene3D" id="3.40.50.720">
    <property type="entry name" value="NAD(P)-binding Rossmann-like Domain"/>
    <property type="match status" value="1"/>
</dbReference>
<evidence type="ECO:0000259" key="3">
    <source>
        <dbReference type="Pfam" id="PF01658"/>
    </source>
</evidence>
<dbReference type="GO" id="GO:0008654">
    <property type="term" value="P:phospholipid biosynthetic process"/>
    <property type="evidence" value="ECO:0007669"/>
    <property type="project" value="InterPro"/>
</dbReference>
<sequence length="434" mass="48990">MKMKVEVKPASGKLGVLVVGVGGAVSTTFIVGTLAVRKGLATPIGSITQLATMRLGKRNENNFPKIKDIVPLATLDDIVFGGWDIFPEDVYAAAKHAEVLTDKDLEGVKDELVAIKPMKAAFDQNFVKRLNGTHVKEADTRWELMEQVREDIRNFKAQNNCDRVVVIWAASTEIYLPLADEHQTLEGFRKAMKENNVEQIAPSMCYAYAAIAEGAPFIMGAPNLCVDMPAMWEFSKEMNVPICGKDFKTGQTMLKTVLAPMLKTRMLGLDGWFSTNILGNRDGEVLDDPDSFKTKEVSKLSVIDTILQPELYPELYKNIYHKVRINYYPPRKDNKEGWDNIDLVGWMGYPMQLKVDFLCRDSILAAPLCLDLVLFADLALRCNFSGIQSWLSFYFKSPMHDFEHVPEHDLFIQYIKLKNTLRTIIGEETLDYID</sequence>
<dbReference type="InterPro" id="IPR036291">
    <property type="entry name" value="NAD(P)-bd_dom_sf"/>
</dbReference>
<keyword evidence="2" id="KW-0812">Transmembrane</keyword>
<keyword evidence="2" id="KW-0472">Membrane</keyword>